<sequence>MSSPSNAVADIGILANGHRPNDDGSTVNEPEMIITSRRDVYGSMAHGTDLCGNCCFGDIADGSTTSPALPPIVGLRISGVGNVPLPISDEHAGKIKSRITNEEKGGKKIISLYEIEACKIKLLNPMWNESLGNLLDTVAYKLGVNPSHLSARPKKLMYMEKGGCINRRRDDEEDGNVLGSLIIQLPSQFTGGELTIYNSSVEDDKDEESFKFTLGAGEEATYSCHFACHFSDCEYEMAKLRSGSRLLLCYSLRYKEVDPMPTAGLITETISPLTCSLGGLPPADRIVVIPLEKEYRIHSLANSGINALSRAHRQKAEALKAAGTDWELRIVNAKLEHTCGYYGFEDCNNNSSVIEIYDELASVSQRR</sequence>
<dbReference type="EMBL" id="JATAAI010000014">
    <property type="protein sequence ID" value="KAK1741062.1"/>
    <property type="molecule type" value="Genomic_DNA"/>
</dbReference>
<comment type="caution">
    <text evidence="2">The sequence shown here is derived from an EMBL/GenBank/DDBJ whole genome shotgun (WGS) entry which is preliminary data.</text>
</comment>
<reference evidence="2" key="1">
    <citation type="submission" date="2023-06" db="EMBL/GenBank/DDBJ databases">
        <title>Survivors Of The Sea: Transcriptome response of Skeletonema marinoi to long-term dormancy.</title>
        <authorList>
            <person name="Pinder M.I.M."/>
            <person name="Kourtchenko O."/>
            <person name="Robertson E.K."/>
            <person name="Larsson T."/>
            <person name="Maumus F."/>
            <person name="Osuna-Cruz C.M."/>
            <person name="Vancaester E."/>
            <person name="Stenow R."/>
            <person name="Vandepoele K."/>
            <person name="Ploug H."/>
            <person name="Bruchert V."/>
            <person name="Godhe A."/>
            <person name="Topel M."/>
        </authorList>
    </citation>
    <scope>NUCLEOTIDE SEQUENCE</scope>
    <source>
        <strain evidence="2">R05AC</strain>
    </source>
</reference>
<proteinExistence type="predicted"/>
<gene>
    <name evidence="2" type="ORF">QTG54_008314</name>
</gene>
<organism evidence="2 3">
    <name type="scientific">Skeletonema marinoi</name>
    <dbReference type="NCBI Taxonomy" id="267567"/>
    <lineage>
        <taxon>Eukaryota</taxon>
        <taxon>Sar</taxon>
        <taxon>Stramenopiles</taxon>
        <taxon>Ochrophyta</taxon>
        <taxon>Bacillariophyta</taxon>
        <taxon>Coscinodiscophyceae</taxon>
        <taxon>Thalassiosirophycidae</taxon>
        <taxon>Thalassiosirales</taxon>
        <taxon>Skeletonemataceae</taxon>
        <taxon>Skeletonema</taxon>
        <taxon>Skeletonema marinoi-dohrnii complex</taxon>
    </lineage>
</organism>
<dbReference type="PANTHER" id="PTHR33099:SF7">
    <property type="entry name" value="MYND-TYPE DOMAIN-CONTAINING PROTEIN"/>
    <property type="match status" value="1"/>
</dbReference>
<evidence type="ECO:0000313" key="3">
    <source>
        <dbReference type="Proteomes" id="UP001224775"/>
    </source>
</evidence>
<dbReference type="AlphaFoldDB" id="A0AAD8Y7R4"/>
<protein>
    <submittedName>
        <fullName evidence="2">Uncharacterized protein</fullName>
    </submittedName>
</protein>
<dbReference type="PANTHER" id="PTHR33099">
    <property type="entry name" value="FE2OG DIOXYGENASE DOMAIN-CONTAINING PROTEIN"/>
    <property type="match status" value="1"/>
</dbReference>
<feature type="region of interest" description="Disordered" evidence="1">
    <location>
        <begin position="1"/>
        <end position="28"/>
    </location>
</feature>
<evidence type="ECO:0000313" key="2">
    <source>
        <dbReference type="EMBL" id="KAK1741062.1"/>
    </source>
</evidence>
<evidence type="ECO:0000256" key="1">
    <source>
        <dbReference type="SAM" id="MobiDB-lite"/>
    </source>
</evidence>
<accession>A0AAD8Y7R4</accession>
<keyword evidence="3" id="KW-1185">Reference proteome</keyword>
<dbReference type="Proteomes" id="UP001224775">
    <property type="component" value="Unassembled WGS sequence"/>
</dbReference>
<name>A0AAD8Y7R4_9STRA</name>